<dbReference type="GO" id="GO:0051920">
    <property type="term" value="F:peroxiredoxin activity"/>
    <property type="evidence" value="ECO:0007669"/>
    <property type="project" value="InterPro"/>
</dbReference>
<sequence>MITPEVTGVAMGGGPGLPLLLLGPSLGTSATALWSAAASDLADAWQVVAWDLPGHGHNPDVPGEGFTMAELAEGVLDLVDRVQSERGDAGGAFAYAGVSIGGAVGQQLLLDVPARVTRAVLLCTAARFGDPSGWHERAALVRSSGTPAVVPGSAERWFAPGFLDSHPEIGATLLDSLQAADRFGYAAACEALAGFDVRARLGEVGTPLLVIAGEDDIAAPPREGRLIAESVQHGRLVVLPGVGHLAPAEAPERVAQLVREHLTTGTSPEGRLHAAGMRVRRKVLGDSHVDRAEASRTEFTDEFQDLITRYAWGEIWNRPGLDWRSRSLITLTAMIARGHHDEFAMHVRAARRNGLTTDEIKELILQCAIYCGVPDANTAFRIAQSVLDELDEDPEGTR</sequence>
<accession>A0A563E329</accession>
<dbReference type="InterPro" id="IPR029058">
    <property type="entry name" value="AB_hydrolase_fold"/>
</dbReference>
<evidence type="ECO:0000313" key="3">
    <source>
        <dbReference type="EMBL" id="TWP36612.1"/>
    </source>
</evidence>
<protein>
    <submittedName>
        <fullName evidence="3">4-carboxymuconolactone decarboxylase</fullName>
        <ecNumber evidence="3">4.1.1.44</ecNumber>
    </submittedName>
</protein>
<dbReference type="AlphaFoldDB" id="A0A563E329"/>
<dbReference type="OrthoDB" id="9802489at2"/>
<dbReference type="Gene3D" id="1.20.1290.10">
    <property type="entry name" value="AhpD-like"/>
    <property type="match status" value="1"/>
</dbReference>
<gene>
    <name evidence="3" type="primary">pcaC</name>
    <name evidence="3" type="ORF">FGL98_09095</name>
</gene>
<dbReference type="EC" id="4.1.1.44" evidence="3"/>
<feature type="domain" description="Carboxymuconolactone decarboxylase-like" evidence="1">
    <location>
        <begin position="302"/>
        <end position="384"/>
    </location>
</feature>
<dbReference type="EMBL" id="VCQV01000010">
    <property type="protein sequence ID" value="TWP36612.1"/>
    <property type="molecule type" value="Genomic_DNA"/>
</dbReference>
<dbReference type="Proteomes" id="UP000320244">
    <property type="component" value="Unassembled WGS sequence"/>
</dbReference>
<dbReference type="Pfam" id="PF12697">
    <property type="entry name" value="Abhydrolase_6"/>
    <property type="match status" value="1"/>
</dbReference>
<evidence type="ECO:0000259" key="2">
    <source>
        <dbReference type="Pfam" id="PF12697"/>
    </source>
</evidence>
<dbReference type="SUPFAM" id="SSF69118">
    <property type="entry name" value="AhpD-like"/>
    <property type="match status" value="1"/>
</dbReference>
<name>A0A563E329_9MICO</name>
<reference evidence="3 4" key="2">
    <citation type="submission" date="2019-08" db="EMBL/GenBank/DDBJ databases">
        <title>Jejuicoccus antrihumi gen. nov., sp. nov., a new member of the family Dermacoccaceae isolated from a cave.</title>
        <authorList>
            <person name="Schumann P."/>
            <person name="Kim I.S."/>
        </authorList>
    </citation>
    <scope>NUCLEOTIDE SEQUENCE [LARGE SCALE GENOMIC DNA]</scope>
    <source>
        <strain evidence="3 4">C5-26</strain>
    </source>
</reference>
<comment type="caution">
    <text evidence="3">The sequence shown here is derived from an EMBL/GenBank/DDBJ whole genome shotgun (WGS) entry which is preliminary data.</text>
</comment>
<dbReference type="Gene3D" id="3.40.50.1820">
    <property type="entry name" value="alpha/beta hydrolase"/>
    <property type="match status" value="1"/>
</dbReference>
<reference evidence="3 4" key="1">
    <citation type="submission" date="2019-05" db="EMBL/GenBank/DDBJ databases">
        <authorList>
            <person name="Lee S.D."/>
        </authorList>
    </citation>
    <scope>NUCLEOTIDE SEQUENCE [LARGE SCALE GENOMIC DNA]</scope>
    <source>
        <strain evidence="3 4">C5-26</strain>
    </source>
</reference>
<dbReference type="PANTHER" id="PTHR33570:SF2">
    <property type="entry name" value="CARBOXYMUCONOLACTONE DECARBOXYLASE-LIKE DOMAIN-CONTAINING PROTEIN"/>
    <property type="match status" value="1"/>
</dbReference>
<feature type="domain" description="AB hydrolase-1" evidence="2">
    <location>
        <begin position="34"/>
        <end position="256"/>
    </location>
</feature>
<dbReference type="SUPFAM" id="SSF53474">
    <property type="entry name" value="alpha/beta-Hydrolases"/>
    <property type="match status" value="1"/>
</dbReference>
<dbReference type="InterPro" id="IPR052512">
    <property type="entry name" value="4CMD/NDH-1_regulator"/>
</dbReference>
<proteinExistence type="predicted"/>
<dbReference type="PRINTS" id="PR00412">
    <property type="entry name" value="EPOXHYDRLASE"/>
</dbReference>
<keyword evidence="4" id="KW-1185">Reference proteome</keyword>
<dbReference type="NCBIfam" id="TIGR02425">
    <property type="entry name" value="decarb_PcaC"/>
    <property type="match status" value="1"/>
</dbReference>
<organism evidence="3 4">
    <name type="scientific">Leekyejoonella antrihumi</name>
    <dbReference type="NCBI Taxonomy" id="1660198"/>
    <lineage>
        <taxon>Bacteria</taxon>
        <taxon>Bacillati</taxon>
        <taxon>Actinomycetota</taxon>
        <taxon>Actinomycetes</taxon>
        <taxon>Micrococcales</taxon>
        <taxon>Dermacoccaceae</taxon>
        <taxon>Leekyejoonella</taxon>
    </lineage>
</organism>
<keyword evidence="3" id="KW-0456">Lyase</keyword>
<dbReference type="PRINTS" id="PR00111">
    <property type="entry name" value="ABHYDROLASE"/>
</dbReference>
<dbReference type="Pfam" id="PF02627">
    <property type="entry name" value="CMD"/>
    <property type="match status" value="1"/>
</dbReference>
<dbReference type="InterPro" id="IPR000639">
    <property type="entry name" value="Epox_hydrolase-like"/>
</dbReference>
<dbReference type="RefSeq" id="WP_146316453.1">
    <property type="nucleotide sequence ID" value="NZ_VCQV01000010.1"/>
</dbReference>
<dbReference type="InterPro" id="IPR003779">
    <property type="entry name" value="CMD-like"/>
</dbReference>
<evidence type="ECO:0000259" key="1">
    <source>
        <dbReference type="Pfam" id="PF02627"/>
    </source>
</evidence>
<dbReference type="InterPro" id="IPR029032">
    <property type="entry name" value="AhpD-like"/>
</dbReference>
<dbReference type="InterPro" id="IPR000073">
    <property type="entry name" value="AB_hydrolase_1"/>
</dbReference>
<dbReference type="PANTHER" id="PTHR33570">
    <property type="entry name" value="4-CARBOXYMUCONOLACTONE DECARBOXYLASE FAMILY PROTEIN"/>
    <property type="match status" value="1"/>
</dbReference>
<dbReference type="InterPro" id="IPR012788">
    <property type="entry name" value="Decarb_PcaC"/>
</dbReference>
<evidence type="ECO:0000313" key="4">
    <source>
        <dbReference type="Proteomes" id="UP000320244"/>
    </source>
</evidence>
<dbReference type="GO" id="GO:0047575">
    <property type="term" value="F:4-carboxymuconolactone decarboxylase activity"/>
    <property type="evidence" value="ECO:0007669"/>
    <property type="project" value="UniProtKB-EC"/>
</dbReference>